<proteinExistence type="predicted"/>
<name>A0A432W9J9_9GAMM</name>
<comment type="caution">
    <text evidence="3">The sequence shown here is derived from an EMBL/GenBank/DDBJ whole genome shotgun (WGS) entry which is preliminary data.</text>
</comment>
<keyword evidence="4" id="KW-1185">Reference proteome</keyword>
<evidence type="ECO:0000313" key="4">
    <source>
        <dbReference type="Proteomes" id="UP000288293"/>
    </source>
</evidence>
<gene>
    <name evidence="3" type="ORF">CWE09_09090</name>
</gene>
<reference evidence="3 4" key="1">
    <citation type="journal article" date="2011" name="Front. Microbiol.">
        <title>Genomic signatures of strain selection and enhancement in Bacillus atrophaeus var. globigii, a historical biowarfare simulant.</title>
        <authorList>
            <person name="Gibbons H.S."/>
            <person name="Broomall S.M."/>
            <person name="McNew L.A."/>
            <person name="Daligault H."/>
            <person name="Chapman C."/>
            <person name="Bruce D."/>
            <person name="Karavis M."/>
            <person name="Krepps M."/>
            <person name="McGregor P.A."/>
            <person name="Hong C."/>
            <person name="Park K.H."/>
            <person name="Akmal A."/>
            <person name="Feldman A."/>
            <person name="Lin J.S."/>
            <person name="Chang W.E."/>
            <person name="Higgs B.W."/>
            <person name="Demirev P."/>
            <person name="Lindquist J."/>
            <person name="Liem A."/>
            <person name="Fochler E."/>
            <person name="Read T.D."/>
            <person name="Tapia R."/>
            <person name="Johnson S."/>
            <person name="Bishop-Lilly K.A."/>
            <person name="Detter C."/>
            <person name="Han C."/>
            <person name="Sozhamannan S."/>
            <person name="Rosenzweig C.N."/>
            <person name="Skowronski E.W."/>
        </authorList>
    </citation>
    <scope>NUCLEOTIDE SEQUENCE [LARGE SCALE GENOMIC DNA]</scope>
    <source>
        <strain evidence="3 4">MLST1</strain>
    </source>
</reference>
<dbReference type="OrthoDB" id="1750577at2"/>
<evidence type="ECO:0000259" key="2">
    <source>
        <dbReference type="Pfam" id="PF03703"/>
    </source>
</evidence>
<dbReference type="RefSeq" id="WP_126803641.1">
    <property type="nucleotide sequence ID" value="NZ_PIPL01000001.1"/>
</dbReference>
<accession>A0A432W9J9</accession>
<keyword evidence="1" id="KW-0472">Membrane</keyword>
<dbReference type="EMBL" id="PIPL01000001">
    <property type="protein sequence ID" value="RUO26827.1"/>
    <property type="molecule type" value="Genomic_DNA"/>
</dbReference>
<dbReference type="PANTHER" id="PTHR34473:SF3">
    <property type="entry name" value="TRANSMEMBRANE PROTEIN-RELATED"/>
    <property type="match status" value="1"/>
</dbReference>
<dbReference type="Pfam" id="PF03703">
    <property type="entry name" value="bPH_2"/>
    <property type="match status" value="1"/>
</dbReference>
<protein>
    <recommendedName>
        <fullName evidence="2">YdbS-like PH domain-containing protein</fullName>
    </recommendedName>
</protein>
<feature type="transmembrane region" description="Helical" evidence="1">
    <location>
        <begin position="21"/>
        <end position="39"/>
    </location>
</feature>
<dbReference type="InterPro" id="IPR005182">
    <property type="entry name" value="YdbS-like_PH"/>
</dbReference>
<organism evidence="3 4">
    <name type="scientific">Aliidiomarina minuta</name>
    <dbReference type="NCBI Taxonomy" id="880057"/>
    <lineage>
        <taxon>Bacteria</taxon>
        <taxon>Pseudomonadati</taxon>
        <taxon>Pseudomonadota</taxon>
        <taxon>Gammaproteobacteria</taxon>
        <taxon>Alteromonadales</taxon>
        <taxon>Idiomarinaceae</taxon>
        <taxon>Aliidiomarina</taxon>
    </lineage>
</organism>
<sequence>MSDVQYQPVSPDYKHLLRVDILVNWGLLLVAGLIASYFITVIQYWHTALGALTIVLIMVLMMTLWVTRRYRLTGYQVQPQQVHFRTGALWRTQTAVAINRIQHVEITQGPVERYFKLAKLVIYTAGGSGSDLSVPGLPQAEAEQIRDQLLQRINQQTSGDDHEL</sequence>
<feature type="transmembrane region" description="Helical" evidence="1">
    <location>
        <begin position="45"/>
        <end position="66"/>
    </location>
</feature>
<keyword evidence="1" id="KW-1133">Transmembrane helix</keyword>
<dbReference type="Proteomes" id="UP000288293">
    <property type="component" value="Unassembled WGS sequence"/>
</dbReference>
<dbReference type="PANTHER" id="PTHR34473">
    <property type="entry name" value="UPF0699 TRANSMEMBRANE PROTEIN YDBS"/>
    <property type="match status" value="1"/>
</dbReference>
<dbReference type="AlphaFoldDB" id="A0A432W9J9"/>
<keyword evidence="1" id="KW-0812">Transmembrane</keyword>
<feature type="domain" description="YdbS-like PH" evidence="2">
    <location>
        <begin position="70"/>
        <end position="149"/>
    </location>
</feature>
<evidence type="ECO:0000313" key="3">
    <source>
        <dbReference type="EMBL" id="RUO26827.1"/>
    </source>
</evidence>
<evidence type="ECO:0000256" key="1">
    <source>
        <dbReference type="SAM" id="Phobius"/>
    </source>
</evidence>